<dbReference type="GO" id="GO:0046930">
    <property type="term" value="C:pore complex"/>
    <property type="evidence" value="ECO:0007669"/>
    <property type="project" value="TreeGrafter"/>
</dbReference>
<dbReference type="Gene3D" id="2.40.170.10">
    <property type="entry name" value="Porin, LamB type"/>
    <property type="match status" value="1"/>
</dbReference>
<gene>
    <name evidence="1" type="primary">bglH_5</name>
    <name evidence="1" type="ORF">NCTC10313_06980</name>
</gene>
<dbReference type="GO" id="GO:0015144">
    <property type="term" value="F:carbohydrate transmembrane transporter activity"/>
    <property type="evidence" value="ECO:0007669"/>
    <property type="project" value="TreeGrafter"/>
</dbReference>
<dbReference type="PANTHER" id="PTHR38762">
    <property type="entry name" value="CRYPTIC OUTER MEMBRANE PORIN BGLH-RELATED"/>
    <property type="match status" value="1"/>
</dbReference>
<dbReference type="EMBL" id="UGLW01000003">
    <property type="protein sequence ID" value="STV30780.1"/>
    <property type="molecule type" value="Genomic_DNA"/>
</dbReference>
<dbReference type="PANTHER" id="PTHR38762:SF1">
    <property type="entry name" value="CRYPTIC OUTER MEMBRANE PORIN BGLH-RELATED"/>
    <property type="match status" value="1"/>
</dbReference>
<dbReference type="GO" id="GO:0015288">
    <property type="term" value="F:porin activity"/>
    <property type="evidence" value="ECO:0007669"/>
    <property type="project" value="InterPro"/>
</dbReference>
<name>A0A378B711_KLEPO</name>
<dbReference type="GO" id="GO:0009279">
    <property type="term" value="C:cell outer membrane"/>
    <property type="evidence" value="ECO:0007669"/>
    <property type="project" value="TreeGrafter"/>
</dbReference>
<evidence type="ECO:0000313" key="2">
    <source>
        <dbReference type="Proteomes" id="UP000254487"/>
    </source>
</evidence>
<dbReference type="InterPro" id="IPR050286">
    <property type="entry name" value="G_neg_Bact_CarbUptk_Porin"/>
</dbReference>
<reference evidence="1 2" key="1">
    <citation type="submission" date="2018-06" db="EMBL/GenBank/DDBJ databases">
        <authorList>
            <consortium name="Pathogen Informatics"/>
            <person name="Doyle S."/>
        </authorList>
    </citation>
    <scope>NUCLEOTIDE SEQUENCE [LARGE SCALE GENOMIC DNA]</scope>
    <source>
        <strain evidence="1 2">NCTC10313</strain>
    </source>
</reference>
<organism evidence="1 2">
    <name type="scientific">Klebsiella pneumoniae subsp. ozaenae</name>
    <dbReference type="NCBI Taxonomy" id="574"/>
    <lineage>
        <taxon>Bacteria</taxon>
        <taxon>Pseudomonadati</taxon>
        <taxon>Pseudomonadota</taxon>
        <taxon>Gammaproteobacteria</taxon>
        <taxon>Enterobacterales</taxon>
        <taxon>Enterobacteriaceae</taxon>
        <taxon>Klebsiella/Raoultella group</taxon>
        <taxon>Klebsiella</taxon>
        <taxon>Klebsiella pneumoniae complex</taxon>
    </lineage>
</organism>
<evidence type="ECO:0000313" key="1">
    <source>
        <dbReference type="EMBL" id="STV30780.1"/>
    </source>
</evidence>
<protein>
    <submittedName>
        <fullName evidence="1">Maltoporin</fullName>
    </submittedName>
</protein>
<dbReference type="GO" id="GO:0015774">
    <property type="term" value="P:polysaccharide transport"/>
    <property type="evidence" value="ECO:0007669"/>
    <property type="project" value="TreeGrafter"/>
</dbReference>
<dbReference type="AlphaFoldDB" id="A0A378B711"/>
<dbReference type="InterPro" id="IPR036998">
    <property type="entry name" value="Porin_LamB_sf"/>
</dbReference>
<dbReference type="Proteomes" id="UP000254487">
    <property type="component" value="Unassembled WGS sequence"/>
</dbReference>
<accession>A0A378B711</accession>
<sequence length="89" mass="9596">MVSGRYVAANQSSSEKYKEGNEGYYPWKDTWMAGTSLTQKFANGGFNEFSFLLANNSIASSFSRYAGSSPIPPLMAAIMAIIPMAPPCA</sequence>
<proteinExistence type="predicted"/>
<dbReference type="SUPFAM" id="SSF56935">
    <property type="entry name" value="Porins"/>
    <property type="match status" value="1"/>
</dbReference>